<gene>
    <name evidence="3" type="ORF">SAY86_004851</name>
</gene>
<dbReference type="Gene3D" id="1.10.1780.10">
    <property type="entry name" value="Clp, N-terminal domain"/>
    <property type="match status" value="1"/>
</dbReference>
<evidence type="ECO:0000259" key="2">
    <source>
        <dbReference type="PROSITE" id="PS51903"/>
    </source>
</evidence>
<dbReference type="EMBL" id="JAXQNO010000001">
    <property type="protein sequence ID" value="KAK4805034.1"/>
    <property type="molecule type" value="Genomic_DNA"/>
</dbReference>
<keyword evidence="1" id="KW-0677">Repeat</keyword>
<evidence type="ECO:0000313" key="4">
    <source>
        <dbReference type="Proteomes" id="UP001346149"/>
    </source>
</evidence>
<dbReference type="InterPro" id="IPR004176">
    <property type="entry name" value="Clp_R_N"/>
</dbReference>
<dbReference type="InterPro" id="IPR044217">
    <property type="entry name" value="CLPT1/2"/>
</dbReference>
<keyword evidence="4" id="KW-1185">Reference proteome</keyword>
<dbReference type="PANTHER" id="PTHR47016:SF2">
    <property type="entry name" value="ATP-DEPENDENT CLP PROTEASE ATP-BINDING SUBUNIT CLPT2, CHLOROPLASTIC"/>
    <property type="match status" value="1"/>
</dbReference>
<organism evidence="3 4">
    <name type="scientific">Trapa natans</name>
    <name type="common">Water chestnut</name>
    <dbReference type="NCBI Taxonomy" id="22666"/>
    <lineage>
        <taxon>Eukaryota</taxon>
        <taxon>Viridiplantae</taxon>
        <taxon>Streptophyta</taxon>
        <taxon>Embryophyta</taxon>
        <taxon>Tracheophyta</taxon>
        <taxon>Spermatophyta</taxon>
        <taxon>Magnoliopsida</taxon>
        <taxon>eudicotyledons</taxon>
        <taxon>Gunneridae</taxon>
        <taxon>Pentapetalae</taxon>
        <taxon>rosids</taxon>
        <taxon>malvids</taxon>
        <taxon>Myrtales</taxon>
        <taxon>Lythraceae</taxon>
        <taxon>Trapa</taxon>
    </lineage>
</organism>
<dbReference type="AlphaFoldDB" id="A0AAN7MGS9"/>
<reference evidence="3 4" key="1">
    <citation type="journal article" date="2023" name="Hortic Res">
        <title>Pangenome of water caltrop reveals structural variations and asymmetric subgenome divergence after allopolyploidization.</title>
        <authorList>
            <person name="Zhang X."/>
            <person name="Chen Y."/>
            <person name="Wang L."/>
            <person name="Yuan Y."/>
            <person name="Fang M."/>
            <person name="Shi L."/>
            <person name="Lu R."/>
            <person name="Comes H.P."/>
            <person name="Ma Y."/>
            <person name="Chen Y."/>
            <person name="Huang G."/>
            <person name="Zhou Y."/>
            <person name="Zheng Z."/>
            <person name="Qiu Y."/>
        </authorList>
    </citation>
    <scope>NUCLEOTIDE SEQUENCE [LARGE SCALE GENOMIC DNA]</scope>
    <source>
        <strain evidence="3">F231</strain>
    </source>
</reference>
<name>A0AAN7MGS9_TRANT</name>
<comment type="caution">
    <text evidence="3">The sequence shown here is derived from an EMBL/GenBank/DDBJ whole genome shotgun (WGS) entry which is preliminary data.</text>
</comment>
<dbReference type="Pfam" id="PF02861">
    <property type="entry name" value="Clp_N"/>
    <property type="match status" value="1"/>
</dbReference>
<protein>
    <recommendedName>
        <fullName evidence="2">Clp R domain-containing protein</fullName>
    </recommendedName>
</protein>
<accession>A0AAN7MGS9</accession>
<dbReference type="PANTHER" id="PTHR47016">
    <property type="entry name" value="ATP-DEPENDENT CLP PROTEASE ATP-BINDING SUBUNIT CLPT1, CHLOROPLASTIC"/>
    <property type="match status" value="1"/>
</dbReference>
<proteinExistence type="predicted"/>
<dbReference type="SUPFAM" id="SSF81923">
    <property type="entry name" value="Double Clp-N motif"/>
    <property type="match status" value="1"/>
</dbReference>
<evidence type="ECO:0000256" key="1">
    <source>
        <dbReference type="PROSITE-ProRule" id="PRU01251"/>
    </source>
</evidence>
<evidence type="ECO:0000313" key="3">
    <source>
        <dbReference type="EMBL" id="KAK4805034.1"/>
    </source>
</evidence>
<sequence>MARAPKSSFPPDKTKCGCGQPAAAADVVTAIDAVESERDGLSAIVHLDLEMTCPTTGLLRFGLEIFGPLYKRIVGPSNHAVSIWRGESLHTFGNLDRAAADSSDKIPKWSRRVIKSFAMGELEARKLKYPTTGTEALLMGVLIEGTSSAAKLLLANGITIFKVREESINLLGKGDLYFFSSEHPPLTEDAQRALDCAIDLKLKSGDHGEITTSHLLLALWSQADSPGHKILSALGFKDSTASELKSLILERGSKS</sequence>
<feature type="domain" description="Clp R" evidence="2">
    <location>
        <begin position="106"/>
        <end position="253"/>
    </location>
</feature>
<dbReference type="Proteomes" id="UP001346149">
    <property type="component" value="Unassembled WGS sequence"/>
</dbReference>
<dbReference type="InterPro" id="IPR036628">
    <property type="entry name" value="Clp_N_dom_sf"/>
</dbReference>
<dbReference type="PROSITE" id="PS51903">
    <property type="entry name" value="CLP_R"/>
    <property type="match status" value="1"/>
</dbReference>